<dbReference type="GO" id="GO:0030246">
    <property type="term" value="F:carbohydrate binding"/>
    <property type="evidence" value="ECO:0007669"/>
    <property type="project" value="InterPro"/>
</dbReference>
<dbReference type="InterPro" id="IPR014718">
    <property type="entry name" value="GH-type_carb-bd"/>
</dbReference>
<organism evidence="4 5">
    <name type="scientific">Cytophaga hutchinsonii (strain ATCC 33406 / DSM 1761 / CIP 103989 / NBRC 15051 / NCIMB 9469 / D465)</name>
    <dbReference type="NCBI Taxonomy" id="269798"/>
    <lineage>
        <taxon>Bacteria</taxon>
        <taxon>Pseudomonadati</taxon>
        <taxon>Bacteroidota</taxon>
        <taxon>Cytophagia</taxon>
        <taxon>Cytophagales</taxon>
        <taxon>Cytophagaceae</taxon>
        <taxon>Cytophaga</taxon>
    </lineage>
</organism>
<dbReference type="RefSeq" id="WP_011587075.1">
    <property type="nucleotide sequence ID" value="NC_008255.1"/>
</dbReference>
<dbReference type="KEGG" id="chu:CHU_3737"/>
<comment type="cofactor">
    <cofactor evidence="1">
        <name>Ca(2+)</name>
        <dbReference type="ChEBI" id="CHEBI:29108"/>
    </cofactor>
</comment>
<dbReference type="Gene3D" id="2.70.98.10">
    <property type="match status" value="1"/>
</dbReference>
<evidence type="ECO:0000313" key="4">
    <source>
        <dbReference type="EMBL" id="ABG60970.1"/>
    </source>
</evidence>
<sequence>MNQIIENAFVKVEVSPHGAELQSIFNKQFHLEYLWQGDPAVWPRKAPVLFPIVGKVKDNQYTISGKTYSLSQHGFARDNAFTLVSATDTTLVYRLTHSEDSFKNFPYEFELDISYSIEHSILKVAYKIHNSSGTSDLYYSIGAHPGFRCPLVEGETFEDYYLEFEKAEKLNRVLLDGGLRGDQTEPVPLTNNKLPLSVNLFGSKDAIVVSGLHSERISLKSNKSVHGLHFDYKNYPWFGIWSKPGPFVCLEPWMGVADDIHAAGDFIKKESIQFLQPKAEALFTYSIELF</sequence>
<dbReference type="InterPro" id="IPR037481">
    <property type="entry name" value="LacX"/>
</dbReference>
<keyword evidence="3" id="KW-0106">Calcium</keyword>
<keyword evidence="5" id="KW-1185">Reference proteome</keyword>
<dbReference type="InterPro" id="IPR008183">
    <property type="entry name" value="Aldose_1/G6P_1-epimerase"/>
</dbReference>
<dbReference type="CDD" id="cd09024">
    <property type="entry name" value="Aldose_epim_lacX"/>
    <property type="match status" value="1"/>
</dbReference>
<dbReference type="Pfam" id="PF01263">
    <property type="entry name" value="Aldose_epim"/>
    <property type="match status" value="1"/>
</dbReference>
<dbReference type="EMBL" id="CP000383">
    <property type="protein sequence ID" value="ABG60970.1"/>
    <property type="molecule type" value="Genomic_DNA"/>
</dbReference>
<accession>A0A6N4SWG4</accession>
<name>A0A6N4SWG4_CYTH3</name>
<dbReference type="InterPro" id="IPR011013">
    <property type="entry name" value="Gal_mutarotase_sf_dom"/>
</dbReference>
<gene>
    <name evidence="4" type="ordered locus">CHU_3737</name>
</gene>
<dbReference type="AlphaFoldDB" id="A0A6N4SWG4"/>
<evidence type="ECO:0000313" key="5">
    <source>
        <dbReference type="Proteomes" id="UP000001822"/>
    </source>
</evidence>
<protein>
    <submittedName>
        <fullName evidence="4">LacX-related protein</fullName>
    </submittedName>
</protein>
<comment type="subunit">
    <text evidence="2">Monomer.</text>
</comment>
<dbReference type="GO" id="GO:0005975">
    <property type="term" value="P:carbohydrate metabolic process"/>
    <property type="evidence" value="ECO:0007669"/>
    <property type="project" value="InterPro"/>
</dbReference>
<evidence type="ECO:0000256" key="1">
    <source>
        <dbReference type="ARBA" id="ARBA00001913"/>
    </source>
</evidence>
<proteinExistence type="predicted"/>
<evidence type="ECO:0000256" key="3">
    <source>
        <dbReference type="ARBA" id="ARBA00022837"/>
    </source>
</evidence>
<evidence type="ECO:0000256" key="2">
    <source>
        <dbReference type="ARBA" id="ARBA00011245"/>
    </source>
</evidence>
<dbReference type="OrthoDB" id="9795355at2"/>
<reference evidence="4 5" key="1">
    <citation type="journal article" date="2007" name="Appl. Environ. Microbiol.">
        <title>Genome sequence of the cellulolytic gliding bacterium Cytophaga hutchinsonii.</title>
        <authorList>
            <person name="Xie G."/>
            <person name="Bruce D.C."/>
            <person name="Challacombe J.F."/>
            <person name="Chertkov O."/>
            <person name="Detter J.C."/>
            <person name="Gilna P."/>
            <person name="Han C.S."/>
            <person name="Lucas S."/>
            <person name="Misra M."/>
            <person name="Myers G.L."/>
            <person name="Richardson P."/>
            <person name="Tapia R."/>
            <person name="Thayer N."/>
            <person name="Thompson L.S."/>
            <person name="Brettin T.S."/>
            <person name="Henrissat B."/>
            <person name="Wilson D.B."/>
            <person name="McBride M.J."/>
        </authorList>
    </citation>
    <scope>NUCLEOTIDE SEQUENCE [LARGE SCALE GENOMIC DNA]</scope>
    <source>
        <strain evidence="5">ATCC 33406 / DSM 1761 / CIP 103989 / NBRC 15051 / NCIMB 9469 / D465</strain>
    </source>
</reference>
<dbReference type="GO" id="GO:0016853">
    <property type="term" value="F:isomerase activity"/>
    <property type="evidence" value="ECO:0007669"/>
    <property type="project" value="InterPro"/>
</dbReference>
<dbReference type="Proteomes" id="UP000001822">
    <property type="component" value="Chromosome"/>
</dbReference>
<dbReference type="SUPFAM" id="SSF74650">
    <property type="entry name" value="Galactose mutarotase-like"/>
    <property type="match status" value="1"/>
</dbReference>